<dbReference type="PANTHER" id="PTHR11699">
    <property type="entry name" value="ALDEHYDE DEHYDROGENASE-RELATED"/>
    <property type="match status" value="1"/>
</dbReference>
<dbReference type="InterPro" id="IPR015590">
    <property type="entry name" value="Aldehyde_DH_dom"/>
</dbReference>
<sequence>MSESKARNLFIAVRNPADNRVVGEIRNEAPEAVAVTARELPLFQPEWEAIGPKGRGASLLKFQDWVSDNIAHIADVIQSQSGKTRAEALTEPAGVAGFVNYWAGNAAKFLADADLDNISAHAVPMGGRKQSGIGSRGGGADGIRKYCRPQAIISPRTPTGSRELVKSKSDA</sequence>
<dbReference type="RefSeq" id="WP_085199904.1">
    <property type="nucleotide sequence ID" value="NZ_JACKVI010000012.1"/>
</dbReference>
<protein>
    <recommendedName>
        <fullName evidence="3">Putative succinate-semialdehyde dehydrogenase [NADP(+)] 2</fullName>
        <ecNumber evidence="2">1.2.1.79</ecNumber>
    </recommendedName>
</protein>
<comment type="caution">
    <text evidence="7">The sequence shown here is derived from an EMBL/GenBank/DDBJ whole genome shotgun (WGS) entry which is preliminary data.</text>
</comment>
<organism evidence="7 8">
    <name type="scientific">Mycobacterium fragae</name>
    <dbReference type="NCBI Taxonomy" id="1260918"/>
    <lineage>
        <taxon>Bacteria</taxon>
        <taxon>Bacillati</taxon>
        <taxon>Actinomycetota</taxon>
        <taxon>Actinomycetes</taxon>
        <taxon>Mycobacteriales</taxon>
        <taxon>Mycobacteriaceae</taxon>
        <taxon>Mycobacterium</taxon>
    </lineage>
</organism>
<evidence type="ECO:0000313" key="8">
    <source>
        <dbReference type="Proteomes" id="UP000194000"/>
    </source>
</evidence>
<dbReference type="InterPro" id="IPR016161">
    <property type="entry name" value="Ald_DH/histidinol_DH"/>
</dbReference>
<dbReference type="Proteomes" id="UP000194000">
    <property type="component" value="Unassembled WGS sequence"/>
</dbReference>
<evidence type="ECO:0000256" key="1">
    <source>
        <dbReference type="ARBA" id="ARBA00023002"/>
    </source>
</evidence>
<dbReference type="Gene3D" id="3.40.605.10">
    <property type="entry name" value="Aldehyde Dehydrogenase, Chain A, domain 1"/>
    <property type="match status" value="1"/>
</dbReference>
<dbReference type="EMBL" id="LQOW01000031">
    <property type="protein sequence ID" value="ORV57092.1"/>
    <property type="molecule type" value="Genomic_DNA"/>
</dbReference>
<dbReference type="AlphaFoldDB" id="A0A1X1UJX6"/>
<feature type="region of interest" description="Disordered" evidence="5">
    <location>
        <begin position="150"/>
        <end position="171"/>
    </location>
</feature>
<proteinExistence type="predicted"/>
<dbReference type="Pfam" id="PF00171">
    <property type="entry name" value="Aldedh"/>
    <property type="match status" value="1"/>
</dbReference>
<gene>
    <name evidence="7" type="ORF">AWC06_02635</name>
</gene>
<dbReference type="EC" id="1.2.1.79" evidence="2"/>
<name>A0A1X1UJX6_9MYCO</name>
<dbReference type="GO" id="GO:0036243">
    <property type="term" value="F:succinate-semialdehyde dehydrogenase (NADP+) activity"/>
    <property type="evidence" value="ECO:0007669"/>
    <property type="project" value="UniProtKB-EC"/>
</dbReference>
<evidence type="ECO:0000256" key="2">
    <source>
        <dbReference type="ARBA" id="ARBA00039122"/>
    </source>
</evidence>
<evidence type="ECO:0000256" key="3">
    <source>
        <dbReference type="ARBA" id="ARBA00039663"/>
    </source>
</evidence>
<reference evidence="7 8" key="1">
    <citation type="submission" date="2016-01" db="EMBL/GenBank/DDBJ databases">
        <title>The new phylogeny of the genus Mycobacterium.</title>
        <authorList>
            <person name="Tarcisio F."/>
            <person name="Conor M."/>
            <person name="Antonella G."/>
            <person name="Elisabetta G."/>
            <person name="Giulia F.S."/>
            <person name="Sara T."/>
            <person name="Anna F."/>
            <person name="Clotilde B."/>
            <person name="Roberto B."/>
            <person name="Veronica D.S."/>
            <person name="Fabio R."/>
            <person name="Monica P."/>
            <person name="Olivier J."/>
            <person name="Enrico T."/>
            <person name="Nicola S."/>
        </authorList>
    </citation>
    <scope>NUCLEOTIDE SEQUENCE [LARGE SCALE GENOMIC DNA]</scope>
    <source>
        <strain evidence="7 8">DSM 45731</strain>
    </source>
</reference>
<evidence type="ECO:0000259" key="6">
    <source>
        <dbReference type="Pfam" id="PF00171"/>
    </source>
</evidence>
<dbReference type="STRING" id="1260918.AWC06_02635"/>
<accession>A0A1X1UJX6</accession>
<feature type="domain" description="Aldehyde dehydrogenase" evidence="6">
    <location>
        <begin position="11"/>
        <end position="110"/>
    </location>
</feature>
<evidence type="ECO:0000313" key="7">
    <source>
        <dbReference type="EMBL" id="ORV57092.1"/>
    </source>
</evidence>
<comment type="catalytic activity">
    <reaction evidence="4">
        <text>succinate semialdehyde + NADP(+) + H2O = succinate + NADPH + 2 H(+)</text>
        <dbReference type="Rhea" id="RHEA:13213"/>
        <dbReference type="ChEBI" id="CHEBI:15377"/>
        <dbReference type="ChEBI" id="CHEBI:15378"/>
        <dbReference type="ChEBI" id="CHEBI:30031"/>
        <dbReference type="ChEBI" id="CHEBI:57706"/>
        <dbReference type="ChEBI" id="CHEBI:57783"/>
        <dbReference type="ChEBI" id="CHEBI:58349"/>
        <dbReference type="EC" id="1.2.1.79"/>
    </reaction>
</comment>
<keyword evidence="8" id="KW-1185">Reference proteome</keyword>
<dbReference type="InterPro" id="IPR016162">
    <property type="entry name" value="Ald_DH_N"/>
</dbReference>
<keyword evidence="1" id="KW-0560">Oxidoreductase</keyword>
<dbReference type="SUPFAM" id="SSF53720">
    <property type="entry name" value="ALDH-like"/>
    <property type="match status" value="1"/>
</dbReference>
<evidence type="ECO:0000256" key="4">
    <source>
        <dbReference type="ARBA" id="ARBA00048559"/>
    </source>
</evidence>
<evidence type="ECO:0000256" key="5">
    <source>
        <dbReference type="SAM" id="MobiDB-lite"/>
    </source>
</evidence>